<evidence type="ECO:0000313" key="2">
    <source>
        <dbReference type="EMBL" id="RCK78394.1"/>
    </source>
</evidence>
<dbReference type="InterPro" id="IPR001036">
    <property type="entry name" value="Acrflvin-R"/>
</dbReference>
<keyword evidence="1" id="KW-1133">Transmembrane helix</keyword>
<dbReference type="AlphaFoldDB" id="A0A367ZJT7"/>
<evidence type="ECO:0000256" key="1">
    <source>
        <dbReference type="SAM" id="Phobius"/>
    </source>
</evidence>
<dbReference type="PRINTS" id="PR00702">
    <property type="entry name" value="ACRIFLAVINRP"/>
</dbReference>
<proteinExistence type="predicted"/>
<reference evidence="2 3" key="1">
    <citation type="submission" date="2018-05" db="EMBL/GenBank/DDBJ databases">
        <title>A metagenomic window into the 2 km-deep terrestrial subsurface aquifer revealed taxonomically and functionally diverse microbial community comprising novel uncultured bacterial lineages.</title>
        <authorList>
            <person name="Kadnikov V.V."/>
            <person name="Mardanov A.V."/>
            <person name="Beletsky A.V."/>
            <person name="Banks D."/>
            <person name="Pimenov N.V."/>
            <person name="Frank Y.A."/>
            <person name="Karnachuk O.V."/>
            <person name="Ravin N.V."/>
        </authorList>
    </citation>
    <scope>NUCLEOTIDE SEQUENCE [LARGE SCALE GENOMIC DNA]</scope>
    <source>
        <strain evidence="2">BY5</strain>
    </source>
</reference>
<dbReference type="SUPFAM" id="SSF82866">
    <property type="entry name" value="Multidrug efflux transporter AcrB transmembrane domain"/>
    <property type="match status" value="2"/>
</dbReference>
<dbReference type="Gene3D" id="3.30.70.1430">
    <property type="entry name" value="Multidrug efflux transporter AcrB pore domain"/>
    <property type="match status" value="2"/>
</dbReference>
<dbReference type="Pfam" id="PF00873">
    <property type="entry name" value="ACR_tran"/>
    <property type="match status" value="2"/>
</dbReference>
<feature type="transmembrane region" description="Helical" evidence="1">
    <location>
        <begin position="1061"/>
        <end position="1087"/>
    </location>
</feature>
<keyword evidence="1" id="KW-0812">Transmembrane</keyword>
<feature type="transmembrane region" description="Helical" evidence="1">
    <location>
        <begin position="554"/>
        <end position="576"/>
    </location>
</feature>
<dbReference type="SUPFAM" id="SSF82693">
    <property type="entry name" value="Multidrug efflux transporter AcrB pore domain, PN1, PN2, PC1 and PC2 subdomains"/>
    <property type="match status" value="3"/>
</dbReference>
<dbReference type="Proteomes" id="UP000252355">
    <property type="component" value="Unassembled WGS sequence"/>
</dbReference>
<dbReference type="Gene3D" id="1.20.1640.10">
    <property type="entry name" value="Multidrug efflux transporter AcrB transmembrane domain"/>
    <property type="match status" value="2"/>
</dbReference>
<dbReference type="PANTHER" id="PTHR32063:SF0">
    <property type="entry name" value="SWARMING MOTILITY PROTEIN SWRC"/>
    <property type="match status" value="1"/>
</dbReference>
<dbReference type="PANTHER" id="PTHR32063">
    <property type="match status" value="1"/>
</dbReference>
<dbReference type="GO" id="GO:0005886">
    <property type="term" value="C:plasma membrane"/>
    <property type="evidence" value="ECO:0007669"/>
    <property type="project" value="TreeGrafter"/>
</dbReference>
<keyword evidence="1" id="KW-0472">Membrane</keyword>
<feature type="transmembrane region" description="Helical" evidence="1">
    <location>
        <begin position="611"/>
        <end position="631"/>
    </location>
</feature>
<feature type="transmembrane region" description="Helical" evidence="1">
    <location>
        <begin position="1028"/>
        <end position="1049"/>
    </location>
</feature>
<feature type="transmembrane region" description="Helical" evidence="1">
    <location>
        <begin position="525"/>
        <end position="542"/>
    </location>
</feature>
<feature type="transmembrane region" description="Helical" evidence="1">
    <location>
        <begin position="582"/>
        <end position="599"/>
    </location>
</feature>
<organism evidence="2 3">
    <name type="scientific">Candidatus Ozemobacter sibiricus</name>
    <dbReference type="NCBI Taxonomy" id="2268124"/>
    <lineage>
        <taxon>Bacteria</taxon>
        <taxon>Candidatus Ozemobacteria</taxon>
        <taxon>Candidatus Ozemobacterales</taxon>
        <taxon>Candidatus Ozemobacteraceae</taxon>
        <taxon>Candidatus Ozemobacter</taxon>
    </lineage>
</organism>
<dbReference type="GO" id="GO:0042910">
    <property type="term" value="F:xenobiotic transmembrane transporter activity"/>
    <property type="evidence" value="ECO:0007669"/>
    <property type="project" value="TreeGrafter"/>
</dbReference>
<name>A0A367ZJT7_9BACT</name>
<feature type="transmembrane region" description="Helical" evidence="1">
    <location>
        <begin position="957"/>
        <end position="977"/>
    </location>
</feature>
<dbReference type="SUPFAM" id="SSF82714">
    <property type="entry name" value="Multidrug efflux transporter AcrB TolC docking domain, DN and DC subdomains"/>
    <property type="match status" value="2"/>
</dbReference>
<dbReference type="InterPro" id="IPR027463">
    <property type="entry name" value="AcrB_DN_DC_subdom"/>
</dbReference>
<dbReference type="Gene3D" id="3.30.2090.10">
    <property type="entry name" value="Multidrug efflux transporter AcrB TolC docking domain, DN and DC subdomains"/>
    <property type="match status" value="2"/>
</dbReference>
<feature type="transmembrane region" description="Helical" evidence="1">
    <location>
        <begin position="335"/>
        <end position="351"/>
    </location>
</feature>
<dbReference type="EMBL" id="QOQW01000023">
    <property type="protein sequence ID" value="RCK78394.1"/>
    <property type="molecule type" value="Genomic_DNA"/>
</dbReference>
<evidence type="ECO:0000313" key="3">
    <source>
        <dbReference type="Proteomes" id="UP000252355"/>
    </source>
</evidence>
<feature type="transmembrane region" description="Helical" evidence="1">
    <location>
        <begin position="931"/>
        <end position="950"/>
    </location>
</feature>
<gene>
    <name evidence="2" type="ORF">OZSIB_1496</name>
</gene>
<feature type="transmembrane region" description="Helical" evidence="1">
    <location>
        <begin position="434"/>
        <end position="456"/>
    </location>
</feature>
<evidence type="ECO:0008006" key="4">
    <source>
        <dbReference type="Google" id="ProtNLM"/>
    </source>
</evidence>
<feature type="transmembrane region" description="Helical" evidence="1">
    <location>
        <begin position="983"/>
        <end position="1007"/>
    </location>
</feature>
<protein>
    <recommendedName>
        <fullName evidence="4">RND multidrug efflux transporter</fullName>
    </recommendedName>
</protein>
<feature type="transmembrane region" description="Helical" evidence="1">
    <location>
        <begin position="358"/>
        <end position="376"/>
    </location>
</feature>
<feature type="transmembrane region" description="Helical" evidence="1">
    <location>
        <begin position="12"/>
        <end position="34"/>
    </location>
</feature>
<feature type="transmembrane region" description="Helical" evidence="1">
    <location>
        <begin position="462"/>
        <end position="485"/>
    </location>
</feature>
<sequence length="1102" mass="121786">MNIFAFAVRRPVATLMLLVALTAIGLGALFSFSVDLFPNIDFPLAFIQTPYPGVDPSEMENIVTRKIEEEVNTVENIKKITSNSFEGFSWITVEFRWGTNIDLAAVDLREKVDVAKRKLPRDIEQITVAKLDINAQPILDVSLGGAYDLKELRRLADREIKPAFERISGVANVEVFGGLEREIRVKVVPERLKALRLTINDVISGITKDNQNTPVGNIIEGRFKYLIRSEGEMTTPERLGAIIIKEVDGRPIYLSEVATIHDAFKEIESVSRLNQQPAVSLSIKKEAGANPVEIAAAVRALVPKLESRFGGRLKITIGNDRSEFIRDSIQMVKENATSGAILAVIILFLFLKNYRSTLIIGLSIPLAVVMTFPLMFLHKTMTLNLMTLGGLALGIGMMVDNSIVVLENIYRFMSTTPDGETRREELAIQAADEVFLPITASTLTTVVVFLPIGFVPGIIGEIFINMSLAIVYSLTASLLVSMTLVPMMASRILRLRGDYLEVLLIPWFGRLAERLSPWSGPRGKAIGAMVATAGAAGLGLLVTRPGLPIWGRALAAVPLGLLGGLAALSLGLRLFHLLCENVIFPLWEFVFMQALLNLYKFLLRLLLPRWYVRLAYCLLMGGLFYLSVRYLPALGFFPKMDRGIFIVHFETPEGTSVEKTDEITAQIEAIMRTVPEVDKVISNTKLGEGNVTVVLAPKGQRRRTTNEVVQEARPRIARIPGYTTIAFQEPKLGGPGGGKAIQIEVMGDDYEVIKRICREVAARIADVPGLKDLEDGVKPGRPELKVEFDRERIRDLGVELAVIANMARSFVYGSLAGKYKEANEEYDIRVEAADRYKDELDKFARLEIPLEKGKSLVMGQVARIWQGRGFTKVERKNLKRLIKVQADKDDRPMGAIMADIQKRLKNLPLPPGYEINFGGENEEMMEGFRNLGIALIASIALVYMIMAAQYESFSYPFIIMFTIPLSFIGVVAALNLAGFEFSITAMIGIIMLAGIVVNNGIILIEYINQRRAELKEDKITAAQEAGAVRFRPILMTTGTTVLGMLPLAMGIGAGSDFYQPLALSVMGGLTVSTILSLTFIPTLYIFVDDAVEIAMAQVRKFL</sequence>
<comment type="caution">
    <text evidence="2">The sequence shown here is derived from an EMBL/GenBank/DDBJ whole genome shotgun (WGS) entry which is preliminary data.</text>
</comment>
<accession>A0A367ZJT7</accession>